<accession>A0ABS2DP80</accession>
<comment type="caution">
    <text evidence="8">The sequence shown here is derived from an EMBL/GenBank/DDBJ whole genome shotgun (WGS) entry which is preliminary data.</text>
</comment>
<dbReference type="InterPro" id="IPR010222">
    <property type="entry name" value="RNA_helicase_HrpA"/>
</dbReference>
<dbReference type="Proteomes" id="UP000715095">
    <property type="component" value="Unassembled WGS sequence"/>
</dbReference>
<dbReference type="InterPro" id="IPR007502">
    <property type="entry name" value="Helicase-assoc_dom"/>
</dbReference>
<organism evidence="8 9">
    <name type="scientific">Sutterella massiliensis</name>
    <dbReference type="NCBI Taxonomy" id="1816689"/>
    <lineage>
        <taxon>Bacteria</taxon>
        <taxon>Pseudomonadati</taxon>
        <taxon>Pseudomonadota</taxon>
        <taxon>Betaproteobacteria</taxon>
        <taxon>Burkholderiales</taxon>
        <taxon>Sutterellaceae</taxon>
        <taxon>Sutterella</taxon>
    </lineage>
</organism>
<evidence type="ECO:0000256" key="4">
    <source>
        <dbReference type="ARBA" id="ARBA00022840"/>
    </source>
</evidence>
<dbReference type="GO" id="GO:0016787">
    <property type="term" value="F:hydrolase activity"/>
    <property type="evidence" value="ECO:0007669"/>
    <property type="project" value="UniProtKB-KW"/>
</dbReference>
<feature type="compositionally biased region" description="Basic and acidic residues" evidence="5">
    <location>
        <begin position="243"/>
        <end position="255"/>
    </location>
</feature>
<dbReference type="SMART" id="SM00487">
    <property type="entry name" value="DEXDc"/>
    <property type="match status" value="1"/>
</dbReference>
<evidence type="ECO:0000256" key="3">
    <source>
        <dbReference type="ARBA" id="ARBA00022806"/>
    </source>
</evidence>
<dbReference type="Pfam" id="PF11898">
    <property type="entry name" value="DUF3418"/>
    <property type="match status" value="1"/>
</dbReference>
<feature type="domain" description="Helicase ATP-binding" evidence="6">
    <location>
        <begin position="284"/>
        <end position="447"/>
    </location>
</feature>
<dbReference type="PROSITE" id="PS51192">
    <property type="entry name" value="HELICASE_ATP_BIND_1"/>
    <property type="match status" value="1"/>
</dbReference>
<evidence type="ECO:0000259" key="6">
    <source>
        <dbReference type="PROSITE" id="PS51192"/>
    </source>
</evidence>
<dbReference type="EC" id="3.6.4.13" evidence="8"/>
<evidence type="ECO:0000256" key="5">
    <source>
        <dbReference type="SAM" id="MobiDB-lite"/>
    </source>
</evidence>
<dbReference type="NCBIfam" id="TIGR01967">
    <property type="entry name" value="DEAH_box_HrpA"/>
    <property type="match status" value="1"/>
</dbReference>
<sequence length="1517" mass="168169">MTGDRALFAAFQKVRGDLEGALEQTRKKEEAARAREEAERLRMRREGFSKQAAAKGASALVRGPAMQEKGKKSAAATKSAAQAQPQPAAAEPKRLSKAAAAGAFGSLLADAANSAGAVFRSAEALKSEADRGGRKEVRDRAQANAAGEKPRSSGAAKAASPTTASHPQKRAGDAAPARRARKPRPADPAALERLASLEGFHGGRARSGKGERTEKTERNGRAADRKQAERRLPGADGQSAGERALRASRGERAPRLSWAERRNPIAPFELAPGLPVSERADEIIRAIQENQVVIVCGETGSGKTTQLPKIALMAGRGQTGRIGCTQPRRIAASSIAARIAEELKTAPGDVVGFKVRFTDHTAPGATIKLMTDGILLAETQGDPMLSAYDTIIIDEAHERSINIDFLLGYLKRLIAKRPDLKVIVTSATIDAERFAEHFAVNGKKAPVLTISGRTYPVEIRWRPIEDADEEDDRTILGAIDNAVSELEAAGPGDILVFFPGEREIREAADYLRKTRIGKTEILPLYARLSAAEQARVFAPSGMRRIVLATNVAETSLTVPGIRFVVDPGYARVKRYSYRYKVEQLLVERVSRASADQRAGRCGRVADGICIRLYSEEDFASRPAFTDPEIMRSNLAAVILRAMSLKLGDIRAFPFVQAPPPKAFADGYAILEELAAVDERNELTPVGETLAKLPVDPKLGRMLLAGNDLGALRELLIITSGLSVQDPRERPLDAQQAADEAHRKLADERSDFLSYVKLWDYVETARANKESNRKFDQEMKRRFLSPRRLREWREVEHQLERLAADLGWRINTAPATFEEVHRALLSGLLGNIGSKAVESDFRAPPYLGARGIKFWIWPGSIRAKKCGRWILAGQIMETSKLYARCVADIDPEWIERAAGTLIRKNWSEPHWEKKRGEVVALEKGTLYGLTVYQGRRVSFAKHDPALARELFIREGLVEGEIEGDFAFLKHNLRLVKEIRDLEHKTRRPDVLVDETLIFDFYDRVLPQTVNSTATLAKWLKSAAKDENPDAKRLRLSREELMRHEAAGASTQYFPKKLEMAGVEMALTYNFEPGSPKDGVTLAVPLFALNQIDAVRAEWLVPGMVKEKAQVLLKSLPQKIRRHCVPIAEYAKGFFTRTQDGAPQASGFVQALADDIRTTLGIPCTPSDFKTEQIPPHLILNFKVIDEHGRQLAMGRNLAELRAELGREAQETFKSVAQADASVARGLAGADAVTDWTFGELPELMEIQRRGETLIGHPALVDCGDACAIEVFDDPIEAQKAHRKGLLKLFRLTLREQVKFVERSLRELGRVQMQAAIVPGLSTSFESFESLENDVIDCALTATALAEPLPNDEASFRARREDVRGRLTLVAGEVARLITEIVASATLIPMKLKRFAGEKALLEDVNAQLLRLFPPHFLTSVPLAQLAHYPRYMKAVLYRLERYPNDQARDEEKRREIERLSVAWQRETAKRRGQADPHLVEFGWLLEELRVSLFAQQLRTPMPVSVKRLERVWQSISRL</sequence>
<dbReference type="PROSITE" id="PS51194">
    <property type="entry name" value="HELICASE_CTER"/>
    <property type="match status" value="1"/>
</dbReference>
<feature type="domain" description="Helicase C-terminal" evidence="7">
    <location>
        <begin position="478"/>
        <end position="645"/>
    </location>
</feature>
<protein>
    <submittedName>
        <fullName evidence="8">ATP-dependent RNA helicase HrpA</fullName>
        <ecNumber evidence="8">3.6.4.13</ecNumber>
    </submittedName>
</protein>
<keyword evidence="3 8" id="KW-0347">Helicase</keyword>
<dbReference type="InterPro" id="IPR001650">
    <property type="entry name" value="Helicase_C-like"/>
</dbReference>
<evidence type="ECO:0000259" key="7">
    <source>
        <dbReference type="PROSITE" id="PS51194"/>
    </source>
</evidence>
<dbReference type="SMART" id="SM00847">
    <property type="entry name" value="HA2"/>
    <property type="match status" value="1"/>
</dbReference>
<dbReference type="Pfam" id="PF04408">
    <property type="entry name" value="WHD_HA2"/>
    <property type="match status" value="1"/>
</dbReference>
<dbReference type="PANTHER" id="PTHR18934:SF99">
    <property type="entry name" value="ATP-DEPENDENT RNA HELICASE DHX37-RELATED"/>
    <property type="match status" value="1"/>
</dbReference>
<dbReference type="InterPro" id="IPR027417">
    <property type="entry name" value="P-loop_NTPase"/>
</dbReference>
<keyword evidence="4" id="KW-0067">ATP-binding</keyword>
<evidence type="ECO:0000256" key="2">
    <source>
        <dbReference type="ARBA" id="ARBA00022801"/>
    </source>
</evidence>
<dbReference type="SMART" id="SM00382">
    <property type="entry name" value="AAA"/>
    <property type="match status" value="1"/>
</dbReference>
<keyword evidence="9" id="KW-1185">Reference proteome</keyword>
<evidence type="ECO:0000256" key="1">
    <source>
        <dbReference type="ARBA" id="ARBA00022741"/>
    </source>
</evidence>
<feature type="region of interest" description="Disordered" evidence="5">
    <location>
        <begin position="19"/>
        <end position="97"/>
    </location>
</feature>
<dbReference type="RefSeq" id="WP_205101572.1">
    <property type="nucleotide sequence ID" value="NZ_JACJJC010000002.1"/>
</dbReference>
<dbReference type="InterPro" id="IPR014001">
    <property type="entry name" value="Helicase_ATP-bd"/>
</dbReference>
<keyword evidence="1" id="KW-0547">Nucleotide-binding</keyword>
<dbReference type="GO" id="GO:0003724">
    <property type="term" value="F:RNA helicase activity"/>
    <property type="evidence" value="ECO:0007669"/>
    <property type="project" value="UniProtKB-EC"/>
</dbReference>
<feature type="compositionally biased region" description="Basic and acidic residues" evidence="5">
    <location>
        <begin position="19"/>
        <end position="48"/>
    </location>
</feature>
<dbReference type="InterPro" id="IPR003593">
    <property type="entry name" value="AAA+_ATPase"/>
</dbReference>
<dbReference type="Pfam" id="PF00271">
    <property type="entry name" value="Helicase_C"/>
    <property type="match status" value="1"/>
</dbReference>
<dbReference type="PANTHER" id="PTHR18934">
    <property type="entry name" value="ATP-DEPENDENT RNA HELICASE"/>
    <property type="match status" value="1"/>
</dbReference>
<dbReference type="InterPro" id="IPR048333">
    <property type="entry name" value="HA2_WH"/>
</dbReference>
<dbReference type="SUPFAM" id="SSF52540">
    <property type="entry name" value="P-loop containing nucleoside triphosphate hydrolases"/>
    <property type="match status" value="1"/>
</dbReference>
<dbReference type="Pfam" id="PF00270">
    <property type="entry name" value="DEAD"/>
    <property type="match status" value="1"/>
</dbReference>
<reference evidence="8 9" key="1">
    <citation type="journal article" date="2021" name="Sci. Rep.">
        <title>The distribution of antibiotic resistance genes in chicken gut microbiota commensals.</title>
        <authorList>
            <person name="Juricova H."/>
            <person name="Matiasovicova J."/>
            <person name="Kubasova T."/>
            <person name="Cejkova D."/>
            <person name="Rychlik I."/>
        </authorList>
    </citation>
    <scope>NUCLEOTIDE SEQUENCE [LARGE SCALE GENOMIC DNA]</scope>
    <source>
        <strain evidence="8 9">An829</strain>
    </source>
</reference>
<proteinExistence type="predicted"/>
<feature type="region of interest" description="Disordered" evidence="5">
    <location>
        <begin position="124"/>
        <end position="255"/>
    </location>
</feature>
<evidence type="ECO:0000313" key="9">
    <source>
        <dbReference type="Proteomes" id="UP000715095"/>
    </source>
</evidence>
<keyword evidence="2 8" id="KW-0378">Hydrolase</keyword>
<dbReference type="Gene3D" id="3.40.50.300">
    <property type="entry name" value="P-loop containing nucleotide triphosphate hydrolases"/>
    <property type="match status" value="2"/>
</dbReference>
<dbReference type="Gene3D" id="1.20.120.1080">
    <property type="match status" value="1"/>
</dbReference>
<feature type="compositionally biased region" description="Low complexity" evidence="5">
    <location>
        <begin position="73"/>
        <end position="90"/>
    </location>
</feature>
<gene>
    <name evidence="8" type="primary">hrpA</name>
    <name evidence="8" type="ORF">H6A60_01435</name>
</gene>
<dbReference type="Pfam" id="PF07717">
    <property type="entry name" value="OB_NTP_bind"/>
    <property type="match status" value="1"/>
</dbReference>
<evidence type="ECO:0000313" key="8">
    <source>
        <dbReference type="EMBL" id="MBM6703175.1"/>
    </source>
</evidence>
<feature type="compositionally biased region" description="Basic and acidic residues" evidence="5">
    <location>
        <begin position="208"/>
        <end position="233"/>
    </location>
</feature>
<name>A0ABS2DP80_9BURK</name>
<dbReference type="InterPro" id="IPR024590">
    <property type="entry name" value="HrpA_C"/>
</dbReference>
<dbReference type="InterPro" id="IPR011709">
    <property type="entry name" value="DEAD-box_helicase_OB_fold"/>
</dbReference>
<dbReference type="InterPro" id="IPR011545">
    <property type="entry name" value="DEAD/DEAH_box_helicase_dom"/>
</dbReference>
<dbReference type="CDD" id="cd18791">
    <property type="entry name" value="SF2_C_RHA"/>
    <property type="match status" value="1"/>
</dbReference>
<feature type="compositionally biased region" description="Basic and acidic residues" evidence="5">
    <location>
        <begin position="124"/>
        <end position="141"/>
    </location>
</feature>
<dbReference type="SMART" id="SM00490">
    <property type="entry name" value="HELICc"/>
    <property type="match status" value="1"/>
</dbReference>
<dbReference type="EMBL" id="JACJJC010000002">
    <property type="protein sequence ID" value="MBM6703175.1"/>
    <property type="molecule type" value="Genomic_DNA"/>
</dbReference>
<dbReference type="Pfam" id="PF21010">
    <property type="entry name" value="HA2_C"/>
    <property type="match status" value="1"/>
</dbReference>